<dbReference type="RefSeq" id="WP_125127011.1">
    <property type="nucleotide sequence ID" value="NZ_RHJS01000002.1"/>
</dbReference>
<dbReference type="InterPro" id="IPR043740">
    <property type="entry name" value="DUF5685"/>
</dbReference>
<proteinExistence type="predicted"/>
<accession>A0A426DF21</accession>
<dbReference type="AlphaFoldDB" id="A0A426DF21"/>
<name>A0A426DF21_9FIRM</name>
<dbReference type="EMBL" id="RHJS01000002">
    <property type="protein sequence ID" value="RRK31321.1"/>
    <property type="molecule type" value="Genomic_DNA"/>
</dbReference>
<dbReference type="Pfam" id="PF18937">
    <property type="entry name" value="DUF5685"/>
    <property type="match status" value="1"/>
</dbReference>
<protein>
    <submittedName>
        <fullName evidence="1">Uncharacterized protein</fullName>
    </submittedName>
</protein>
<sequence length="278" mass="32868">MFGYITVCEPELKVKDLRRYRAYYCGLCRSLKERYGSLGQMTLSYDMTFIVVLLNSLYESQLKSSSRRCKTHPVKKQDMLQSEITDYAADMNVILTYYHLRDDWQDERKPGSLLGLHGLGPRAKKAARRYPRQSKAMYRELKKLERMEAAESTHLDEAAGCFGRLMEEVLVYREDAWEESLRRMGFFLGKFIYIMDAYEDLEKDKAQGNYNPLRALSRKPDYETRCREILCMMIAESTAAFEHLPCLQDADILRNILYTGVWRRYNRIQEKRKEQEET</sequence>
<evidence type="ECO:0000313" key="1">
    <source>
        <dbReference type="EMBL" id="RRK31321.1"/>
    </source>
</evidence>
<comment type="caution">
    <text evidence="1">The sequence shown here is derived from an EMBL/GenBank/DDBJ whole genome shotgun (WGS) entry which is preliminary data.</text>
</comment>
<organism evidence="1 2">
    <name type="scientific">Schaedlerella arabinosiphila</name>
    <dbReference type="NCBI Taxonomy" id="2044587"/>
    <lineage>
        <taxon>Bacteria</taxon>
        <taxon>Bacillati</taxon>
        <taxon>Bacillota</taxon>
        <taxon>Clostridia</taxon>
        <taxon>Lachnospirales</taxon>
        <taxon>Lachnospiraceae</taxon>
        <taxon>Schaedlerella</taxon>
    </lineage>
</organism>
<gene>
    <name evidence="1" type="ORF">EBB54_08055</name>
</gene>
<keyword evidence="2" id="KW-1185">Reference proteome</keyword>
<dbReference type="Proteomes" id="UP000274920">
    <property type="component" value="Unassembled WGS sequence"/>
</dbReference>
<evidence type="ECO:0000313" key="2">
    <source>
        <dbReference type="Proteomes" id="UP000274920"/>
    </source>
</evidence>
<reference evidence="1" key="1">
    <citation type="submission" date="2018-10" db="EMBL/GenBank/DDBJ databases">
        <title>Schaedlerella arabinophila gen. nov. sp. nov., isolated from the mouse intestinal tract and comparative analysis with the genome of the closely related altered Schaedler flora strain ASF502.</title>
        <authorList>
            <person name="Miyake S."/>
            <person name="Soh M."/>
            <person name="Seedorf H."/>
        </authorList>
    </citation>
    <scope>NUCLEOTIDE SEQUENCE [LARGE SCALE GENOMIC DNA]</scope>
    <source>
        <strain evidence="1">DSM 106076</strain>
    </source>
</reference>